<evidence type="ECO:0000313" key="1">
    <source>
        <dbReference type="EMBL" id="BES82751.1"/>
    </source>
</evidence>
<dbReference type="Proteomes" id="UP001341135">
    <property type="component" value="Chromosome"/>
</dbReference>
<protein>
    <recommendedName>
        <fullName evidence="3">Antitoxin VbhA domain-containing protein</fullName>
    </recommendedName>
</protein>
<reference evidence="1 2" key="1">
    <citation type="submission" date="2023-09" db="EMBL/GenBank/DDBJ databases">
        <title>Pyrofollis japonicus gen. nov. sp. nov., a novel member of the family Pyrodictiaceae isolated from the Iheya North hydrothermal field.</title>
        <authorList>
            <person name="Miyazaki U."/>
            <person name="Sanari M."/>
            <person name="Tame A."/>
            <person name="Kitajima M."/>
            <person name="Okamoto A."/>
            <person name="Sawayama S."/>
            <person name="Miyazaki J."/>
            <person name="Takai K."/>
            <person name="Nakagawa S."/>
        </authorList>
    </citation>
    <scope>NUCLEOTIDE SEQUENCE [LARGE SCALE GENOMIC DNA]</scope>
    <source>
        <strain evidence="1 2">AV2</strain>
    </source>
</reference>
<accession>A0ABN6ZR68</accession>
<evidence type="ECO:0008006" key="3">
    <source>
        <dbReference type="Google" id="ProtNLM"/>
    </source>
</evidence>
<organism evidence="1 2">
    <name type="scientific">Pyrodictium abyssi</name>
    <dbReference type="NCBI Taxonomy" id="54256"/>
    <lineage>
        <taxon>Archaea</taxon>
        <taxon>Thermoproteota</taxon>
        <taxon>Thermoprotei</taxon>
        <taxon>Desulfurococcales</taxon>
        <taxon>Pyrodictiaceae</taxon>
        <taxon>Pyrodictium</taxon>
    </lineage>
</organism>
<proteinExistence type="predicted"/>
<keyword evidence="2" id="KW-1185">Reference proteome</keyword>
<name>A0ABN6ZR68_9CREN</name>
<dbReference type="EMBL" id="AP028907">
    <property type="protein sequence ID" value="BES82751.1"/>
    <property type="molecule type" value="Genomic_DNA"/>
</dbReference>
<gene>
    <name evidence="1" type="ORF">PABY_23180</name>
</gene>
<evidence type="ECO:0000313" key="2">
    <source>
        <dbReference type="Proteomes" id="UP001341135"/>
    </source>
</evidence>
<sequence length="43" mass="4909">MRLAEKAARNGNREKVHAILARWEKGEITYQEAMKRLRALAGA</sequence>